<feature type="chain" id="PRO_5021252861" description="Secreted protein" evidence="1">
    <location>
        <begin position="22"/>
        <end position="189"/>
    </location>
</feature>
<feature type="signal peptide" evidence="1">
    <location>
        <begin position="1"/>
        <end position="21"/>
    </location>
</feature>
<protein>
    <recommendedName>
        <fullName evidence="4">Secreted protein</fullName>
    </recommendedName>
</protein>
<accession>A0A4Z2EYK2</accession>
<keyword evidence="1" id="KW-0732">Signal</keyword>
<evidence type="ECO:0000313" key="2">
    <source>
        <dbReference type="EMBL" id="TNN33848.1"/>
    </source>
</evidence>
<name>A0A4Z2EYK2_9TELE</name>
<reference evidence="2 3" key="1">
    <citation type="submission" date="2019-03" db="EMBL/GenBank/DDBJ databases">
        <title>First draft genome of Liparis tanakae, snailfish: a comprehensive survey of snailfish specific genes.</title>
        <authorList>
            <person name="Kim W."/>
            <person name="Song I."/>
            <person name="Jeong J.-H."/>
            <person name="Kim D."/>
            <person name="Kim S."/>
            <person name="Ryu S."/>
            <person name="Song J.Y."/>
            <person name="Lee S.K."/>
        </authorList>
    </citation>
    <scope>NUCLEOTIDE SEQUENCE [LARGE SCALE GENOMIC DNA]</scope>
    <source>
        <tissue evidence="2">Muscle</tissue>
    </source>
</reference>
<dbReference type="EMBL" id="SRLO01002112">
    <property type="protein sequence ID" value="TNN33848.1"/>
    <property type="molecule type" value="Genomic_DNA"/>
</dbReference>
<comment type="caution">
    <text evidence="2">The sequence shown here is derived from an EMBL/GenBank/DDBJ whole genome shotgun (WGS) entry which is preliminary data.</text>
</comment>
<dbReference type="AlphaFoldDB" id="A0A4Z2EYK2"/>
<proteinExistence type="predicted"/>
<gene>
    <name evidence="2" type="ORF">EYF80_055983</name>
</gene>
<organism evidence="2 3">
    <name type="scientific">Liparis tanakae</name>
    <name type="common">Tanaka's snailfish</name>
    <dbReference type="NCBI Taxonomy" id="230148"/>
    <lineage>
        <taxon>Eukaryota</taxon>
        <taxon>Metazoa</taxon>
        <taxon>Chordata</taxon>
        <taxon>Craniata</taxon>
        <taxon>Vertebrata</taxon>
        <taxon>Euteleostomi</taxon>
        <taxon>Actinopterygii</taxon>
        <taxon>Neopterygii</taxon>
        <taxon>Teleostei</taxon>
        <taxon>Neoteleostei</taxon>
        <taxon>Acanthomorphata</taxon>
        <taxon>Eupercaria</taxon>
        <taxon>Perciformes</taxon>
        <taxon>Cottioidei</taxon>
        <taxon>Cottales</taxon>
        <taxon>Liparidae</taxon>
        <taxon>Liparis</taxon>
    </lineage>
</organism>
<dbReference type="Proteomes" id="UP000314294">
    <property type="component" value="Unassembled WGS sequence"/>
</dbReference>
<evidence type="ECO:0000256" key="1">
    <source>
        <dbReference type="SAM" id="SignalP"/>
    </source>
</evidence>
<evidence type="ECO:0000313" key="3">
    <source>
        <dbReference type="Proteomes" id="UP000314294"/>
    </source>
</evidence>
<evidence type="ECO:0008006" key="4">
    <source>
        <dbReference type="Google" id="ProtNLM"/>
    </source>
</evidence>
<sequence length="189" mass="20810">MKYLRLALIWLFFCFFLNSSAQTTEEEEGGRVRTAVTTRSSSCCCCCCRRLHRPTADLILLSLTVALLLPGPRRPCSLWTCRRTPCRLVLTSCITEAEPGVDFFFCFCPLLTSGRENASPGNFMTSSSNLHHELLTGAPLHLQASSDQRRRHADREVEVLTGDGGYAQTVLLGSGAATCAINIRGAVHR</sequence>
<keyword evidence="3" id="KW-1185">Reference proteome</keyword>